<evidence type="ECO:0000256" key="1">
    <source>
        <dbReference type="ARBA" id="ARBA00004123"/>
    </source>
</evidence>
<evidence type="ECO:0000256" key="5">
    <source>
        <dbReference type="ARBA" id="ARBA00022728"/>
    </source>
</evidence>
<evidence type="ECO:0000256" key="8">
    <source>
        <dbReference type="SAM" id="MobiDB-lite"/>
    </source>
</evidence>
<keyword evidence="6" id="KW-0508">mRNA splicing</keyword>
<dbReference type="GO" id="GO:0071021">
    <property type="term" value="C:U2-type post-spliceosomal complex"/>
    <property type="evidence" value="ECO:0007669"/>
    <property type="project" value="TreeGrafter"/>
</dbReference>
<dbReference type="PANTHER" id="PTHR13007:SF19">
    <property type="entry name" value="PRE-MRNA-SPLICING FACTOR 18"/>
    <property type="match status" value="1"/>
</dbReference>
<dbReference type="Pfam" id="PF08799">
    <property type="entry name" value="PRP4"/>
    <property type="match status" value="1"/>
</dbReference>
<dbReference type="OrthoDB" id="10261918at2759"/>
<evidence type="ECO:0000259" key="9">
    <source>
        <dbReference type="SMART" id="SM00500"/>
    </source>
</evidence>
<evidence type="ECO:0000256" key="4">
    <source>
        <dbReference type="ARBA" id="ARBA00022664"/>
    </source>
</evidence>
<dbReference type="Pfam" id="PF02840">
    <property type="entry name" value="Prp18"/>
    <property type="match status" value="1"/>
</dbReference>
<evidence type="ECO:0000256" key="3">
    <source>
        <dbReference type="ARBA" id="ARBA00018242"/>
    </source>
</evidence>
<accession>A0A8H7Q3D0</accession>
<evidence type="ECO:0000256" key="2">
    <source>
        <dbReference type="ARBA" id="ARBA00008137"/>
    </source>
</evidence>
<comment type="subcellular location">
    <subcellularLocation>
        <location evidence="1">Nucleus</location>
    </subcellularLocation>
</comment>
<dbReference type="Gene3D" id="4.10.280.110">
    <property type="entry name" value="Pre-mRNA processing factor 4 domain"/>
    <property type="match status" value="1"/>
</dbReference>
<keyword evidence="4" id="KW-0507">mRNA processing</keyword>
<feature type="compositionally biased region" description="Basic and acidic residues" evidence="8">
    <location>
        <begin position="36"/>
        <end position="83"/>
    </location>
</feature>
<feature type="region of interest" description="Disordered" evidence="8">
    <location>
        <begin position="19"/>
        <end position="104"/>
    </location>
</feature>
<dbReference type="EMBL" id="JAEPQZ010000002">
    <property type="protein sequence ID" value="KAG2184560.1"/>
    <property type="molecule type" value="Genomic_DNA"/>
</dbReference>
<dbReference type="PANTHER" id="PTHR13007">
    <property type="entry name" value="PRE-MRNA SPLICING FACTOR-RELATED"/>
    <property type="match status" value="1"/>
</dbReference>
<dbReference type="Proteomes" id="UP000654370">
    <property type="component" value="Unassembled WGS sequence"/>
</dbReference>
<dbReference type="GO" id="GO:0000350">
    <property type="term" value="P:generation of catalytic spliceosome for second transesterification step"/>
    <property type="evidence" value="ECO:0007669"/>
    <property type="project" value="TreeGrafter"/>
</dbReference>
<dbReference type="SMART" id="SM00500">
    <property type="entry name" value="SFM"/>
    <property type="match status" value="1"/>
</dbReference>
<gene>
    <name evidence="10" type="ORF">INT43_000469</name>
</gene>
<feature type="domain" description="Pre-mRNA processing factor 4 (PRP4)-like" evidence="9">
    <location>
        <begin position="102"/>
        <end position="151"/>
    </location>
</feature>
<evidence type="ECO:0000313" key="11">
    <source>
        <dbReference type="Proteomes" id="UP000654370"/>
    </source>
</evidence>
<dbReference type="Gene3D" id="1.20.940.10">
    <property type="entry name" value="Functional domain of the splicing factor Prp18"/>
    <property type="match status" value="1"/>
</dbReference>
<dbReference type="InterPro" id="IPR036285">
    <property type="entry name" value="PRP4-like_sf"/>
</dbReference>
<dbReference type="GO" id="GO:0046540">
    <property type="term" value="C:U4/U6 x U5 tri-snRNP complex"/>
    <property type="evidence" value="ECO:0007669"/>
    <property type="project" value="TreeGrafter"/>
</dbReference>
<evidence type="ECO:0000313" key="10">
    <source>
        <dbReference type="EMBL" id="KAG2184560.1"/>
    </source>
</evidence>
<dbReference type="SUPFAM" id="SSF158230">
    <property type="entry name" value="PRP4-like"/>
    <property type="match status" value="1"/>
</dbReference>
<keyword evidence="7" id="KW-0539">Nucleus</keyword>
<dbReference type="AlphaFoldDB" id="A0A8H7Q3D0"/>
<dbReference type="InterPro" id="IPR004098">
    <property type="entry name" value="Prp18"/>
</dbReference>
<dbReference type="GO" id="GO:0005682">
    <property type="term" value="C:U5 snRNP"/>
    <property type="evidence" value="ECO:0007669"/>
    <property type="project" value="TreeGrafter"/>
</dbReference>
<dbReference type="InterPro" id="IPR039979">
    <property type="entry name" value="PRPF18"/>
</dbReference>
<dbReference type="InterPro" id="IPR014906">
    <property type="entry name" value="PRP4-like"/>
</dbReference>
<keyword evidence="5" id="KW-0747">Spliceosome</keyword>
<organism evidence="10 11">
    <name type="scientific">Mortierella isabellina</name>
    <name type="common">Filamentous fungus</name>
    <name type="synonym">Umbelopsis isabellina</name>
    <dbReference type="NCBI Taxonomy" id="91625"/>
    <lineage>
        <taxon>Eukaryota</taxon>
        <taxon>Fungi</taxon>
        <taxon>Fungi incertae sedis</taxon>
        <taxon>Mucoromycota</taxon>
        <taxon>Mucoromycotina</taxon>
        <taxon>Umbelopsidomycetes</taxon>
        <taxon>Umbelopsidales</taxon>
        <taxon>Umbelopsidaceae</taxon>
        <taxon>Umbelopsis</taxon>
    </lineage>
</organism>
<sequence length="378" mass="44228">MDFLQSTLKDEIEKKRKALQAAKSNDTAAANKKYISRAELERLREKEYLEEQERERKKKEEQQAAKDKSRHKELANREKKDSPAPKNDTADDESNDTDTYNISQDEVVRRLRARGQPIRLFAETDKSRKARLRTLELMEERSEGQRNDFMVTLEQMDAGMNLEALKRKAAGEDETSKPVKKAREDALIEPVQMEWLQKQPEKLYPTIYGYFKVRYCRNFMVSPNVHIINHIFQKTLREWEVAMEERPEEVKRSGQGKRAAAMQMQTATYLKPLFKQLKSKSMEPDILARVTEITYHMQNRRYRDAQDSYLQLSIGNSPWPIGVTMVGIHERSAREKIHAAQVAHVLNDETSRKWIQSLKRLMTFAQSKYPPDSMSQMA</sequence>
<comment type="similarity">
    <text evidence="2">Belongs to the PRP18 family.</text>
</comment>
<comment type="caution">
    <text evidence="10">The sequence shown here is derived from an EMBL/GenBank/DDBJ whole genome shotgun (WGS) entry which is preliminary data.</text>
</comment>
<reference evidence="10" key="1">
    <citation type="submission" date="2020-12" db="EMBL/GenBank/DDBJ databases">
        <title>Metabolic potential, ecology and presence of endohyphal bacteria is reflected in genomic diversity of Mucoromycotina.</title>
        <authorList>
            <person name="Muszewska A."/>
            <person name="Okrasinska A."/>
            <person name="Steczkiewicz K."/>
            <person name="Drgas O."/>
            <person name="Orlowska M."/>
            <person name="Perlinska-Lenart U."/>
            <person name="Aleksandrzak-Piekarczyk T."/>
            <person name="Szatraj K."/>
            <person name="Zielenkiewicz U."/>
            <person name="Pilsyk S."/>
            <person name="Malc E."/>
            <person name="Mieczkowski P."/>
            <person name="Kruszewska J.S."/>
            <person name="Biernat P."/>
            <person name="Pawlowska J."/>
        </authorList>
    </citation>
    <scope>NUCLEOTIDE SEQUENCE</scope>
    <source>
        <strain evidence="10">WA0000067209</strain>
    </source>
</reference>
<dbReference type="SUPFAM" id="SSF47938">
    <property type="entry name" value="Functional domain of the splicing factor Prp18"/>
    <property type="match status" value="1"/>
</dbReference>
<keyword evidence="11" id="KW-1185">Reference proteome</keyword>
<proteinExistence type="inferred from homology"/>
<evidence type="ECO:0000256" key="7">
    <source>
        <dbReference type="ARBA" id="ARBA00023242"/>
    </source>
</evidence>
<name>A0A8H7Q3D0_MORIS</name>
<protein>
    <recommendedName>
        <fullName evidence="3">Pre-mRNA-splicing factor 18</fullName>
    </recommendedName>
</protein>
<evidence type="ECO:0000256" key="6">
    <source>
        <dbReference type="ARBA" id="ARBA00023187"/>
    </source>
</evidence>